<keyword evidence="5" id="KW-0520">NAD</keyword>
<dbReference type="PANTHER" id="PTHR46091">
    <property type="entry name" value="BLR7054 PROTEIN"/>
    <property type="match status" value="1"/>
</dbReference>
<dbReference type="Proteomes" id="UP000628448">
    <property type="component" value="Unassembled WGS sequence"/>
</dbReference>
<evidence type="ECO:0000256" key="4">
    <source>
        <dbReference type="ARBA" id="ARBA00022857"/>
    </source>
</evidence>
<evidence type="ECO:0000313" key="6">
    <source>
        <dbReference type="EMBL" id="MBG9378671.1"/>
    </source>
</evidence>
<keyword evidence="2" id="KW-0732">Signal</keyword>
<proteinExistence type="predicted"/>
<keyword evidence="1" id="KW-0285">Flavoprotein</keyword>
<evidence type="ECO:0000256" key="1">
    <source>
        <dbReference type="ARBA" id="ARBA00022630"/>
    </source>
</evidence>
<evidence type="ECO:0000256" key="5">
    <source>
        <dbReference type="ARBA" id="ARBA00023027"/>
    </source>
</evidence>
<dbReference type="PANTHER" id="PTHR46091:SF3">
    <property type="entry name" value="AMINE OXIDASE DOMAIN-CONTAINING PROTEIN"/>
    <property type="match status" value="1"/>
</dbReference>
<dbReference type="SUPFAM" id="SSF51905">
    <property type="entry name" value="FAD/NAD(P)-binding domain"/>
    <property type="match status" value="1"/>
</dbReference>
<comment type="caution">
    <text evidence="6">The sequence shown here is derived from an EMBL/GenBank/DDBJ whole genome shotgun (WGS) entry which is preliminary data.</text>
</comment>
<evidence type="ECO:0000256" key="2">
    <source>
        <dbReference type="ARBA" id="ARBA00022729"/>
    </source>
</evidence>
<dbReference type="InterPro" id="IPR052206">
    <property type="entry name" value="Retinol_saturase"/>
</dbReference>
<reference evidence="6" key="1">
    <citation type="submission" date="2020-11" db="EMBL/GenBank/DDBJ databases">
        <title>Bacterial whole genome sequence for Panacibacter sp. DH6.</title>
        <authorList>
            <person name="Le V."/>
            <person name="Ko S."/>
            <person name="Ahn C.-Y."/>
            <person name="Oh H.-M."/>
        </authorList>
    </citation>
    <scope>NUCLEOTIDE SEQUENCE</scope>
    <source>
        <strain evidence="6">DH6</strain>
    </source>
</reference>
<gene>
    <name evidence="6" type="ORF">I5907_20735</name>
</gene>
<sequence length="503" mass="56511">MKHNNVIIIGSGIGGLVCGDILSREGYSVCIIEKNRQLGGCLQVYARNKVVFDSGVHYVGGLAKGQNLYQLFKYLGIIGKMKLERMNADAFDKIMISGDDKVYALAQGYDNFIATLLKDFPEEEAAINTYCDKIKEVCSKFPLYNLEAGDGFDEKLSVMSIDTKTYLASITENKKLQQVLAGNNALYAGVGNETPFYVHALITNSYIESSWKFVDGGSQIAKYMAANIRAHGGKIINNATVTKIVEQDGRVTHVLLQDGTALYADHFISNMHPAKTIDITETTFFKTAYKNRIKSLKDTISGFIVNIVLKKDCFPYFKHNYYWHREGHLWSQADYTAENWPLGYAIFLSATSKIKACAEGFTIFSYMRYEDVQQWENTFNTVTHENDRGESYEAFKKEKAERLIDVVCENFPQLRDCISTYYVSTPLTFRDYIGTDDGSLYGIAKDYKEPLKTFMSPRTKLPNLYFTGQNLNLHGVLGAAISGIVTSTAVMNSNEIIKKIKDA</sequence>
<dbReference type="RefSeq" id="WP_196992765.1">
    <property type="nucleotide sequence ID" value="NZ_JADWYR010000003.1"/>
</dbReference>
<accession>A0A931H0A7</accession>
<keyword evidence="4" id="KW-0521">NADP</keyword>
<evidence type="ECO:0000256" key="3">
    <source>
        <dbReference type="ARBA" id="ARBA00022827"/>
    </source>
</evidence>
<organism evidence="6 7">
    <name type="scientific">Panacibacter microcysteis</name>
    <dbReference type="NCBI Taxonomy" id="2793269"/>
    <lineage>
        <taxon>Bacteria</taxon>
        <taxon>Pseudomonadati</taxon>
        <taxon>Bacteroidota</taxon>
        <taxon>Chitinophagia</taxon>
        <taxon>Chitinophagales</taxon>
        <taxon>Chitinophagaceae</taxon>
        <taxon>Panacibacter</taxon>
    </lineage>
</organism>
<evidence type="ECO:0000313" key="7">
    <source>
        <dbReference type="Proteomes" id="UP000628448"/>
    </source>
</evidence>
<dbReference type="EMBL" id="JADWYR010000003">
    <property type="protein sequence ID" value="MBG9378671.1"/>
    <property type="molecule type" value="Genomic_DNA"/>
</dbReference>
<protein>
    <submittedName>
        <fullName evidence="6">NAD(P)/FAD-dependent oxidoreductase</fullName>
    </submittedName>
</protein>
<dbReference type="AlphaFoldDB" id="A0A931H0A7"/>
<dbReference type="Pfam" id="PF13450">
    <property type="entry name" value="NAD_binding_8"/>
    <property type="match status" value="1"/>
</dbReference>
<keyword evidence="3" id="KW-0274">FAD</keyword>
<keyword evidence="7" id="KW-1185">Reference proteome</keyword>
<dbReference type="Gene3D" id="3.50.50.60">
    <property type="entry name" value="FAD/NAD(P)-binding domain"/>
    <property type="match status" value="2"/>
</dbReference>
<dbReference type="InterPro" id="IPR036188">
    <property type="entry name" value="FAD/NAD-bd_sf"/>
</dbReference>
<name>A0A931H0A7_9BACT</name>